<evidence type="ECO:0000256" key="3">
    <source>
        <dbReference type="ARBA" id="ARBA00023163"/>
    </source>
</evidence>
<dbReference type="InterPro" id="IPR036390">
    <property type="entry name" value="WH_DNA-bd_sf"/>
</dbReference>
<gene>
    <name evidence="5" type="ORF">ACFSL4_32710</name>
</gene>
<evidence type="ECO:0000313" key="6">
    <source>
        <dbReference type="Proteomes" id="UP001597261"/>
    </source>
</evidence>
<evidence type="ECO:0000256" key="1">
    <source>
        <dbReference type="ARBA" id="ARBA00023015"/>
    </source>
</evidence>
<dbReference type="EMBL" id="JBHUDX010000105">
    <property type="protein sequence ID" value="MFD1662804.1"/>
    <property type="molecule type" value="Genomic_DNA"/>
</dbReference>
<accession>A0ABW4IZK4</accession>
<protein>
    <submittedName>
        <fullName evidence="5">ArsR/SmtB family transcription factor</fullName>
    </submittedName>
</protein>
<keyword evidence="3" id="KW-0804">Transcription</keyword>
<comment type="caution">
    <text evidence="5">The sequence shown here is derived from an EMBL/GenBank/DDBJ whole genome shotgun (WGS) entry which is preliminary data.</text>
</comment>
<dbReference type="RefSeq" id="WP_381091092.1">
    <property type="nucleotide sequence ID" value="NZ_JBHUDX010000105.1"/>
</dbReference>
<dbReference type="InterPro" id="IPR036388">
    <property type="entry name" value="WH-like_DNA-bd_sf"/>
</dbReference>
<evidence type="ECO:0000259" key="4">
    <source>
        <dbReference type="SMART" id="SM00418"/>
    </source>
</evidence>
<dbReference type="PANTHER" id="PTHR43132">
    <property type="entry name" value="ARSENICAL RESISTANCE OPERON REPRESSOR ARSR-RELATED"/>
    <property type="match status" value="1"/>
</dbReference>
<evidence type="ECO:0000313" key="5">
    <source>
        <dbReference type="EMBL" id="MFD1662804.1"/>
    </source>
</evidence>
<proteinExistence type="predicted"/>
<name>A0ABW4IZK4_9ACTN</name>
<dbReference type="Gene3D" id="1.10.10.10">
    <property type="entry name" value="Winged helix-like DNA-binding domain superfamily/Winged helix DNA-binding domain"/>
    <property type="match status" value="1"/>
</dbReference>
<keyword evidence="2" id="KW-0238">DNA-binding</keyword>
<organism evidence="5 6">
    <name type="scientific">Streptomyces caeni</name>
    <dbReference type="NCBI Taxonomy" id="2307231"/>
    <lineage>
        <taxon>Bacteria</taxon>
        <taxon>Bacillati</taxon>
        <taxon>Actinomycetota</taxon>
        <taxon>Actinomycetes</taxon>
        <taxon>Kitasatosporales</taxon>
        <taxon>Streptomycetaceae</taxon>
        <taxon>Streptomyces</taxon>
    </lineage>
</organism>
<dbReference type="SMART" id="SM00418">
    <property type="entry name" value="HTH_ARSR"/>
    <property type="match status" value="1"/>
</dbReference>
<dbReference type="SUPFAM" id="SSF46785">
    <property type="entry name" value="Winged helix' DNA-binding domain"/>
    <property type="match status" value="1"/>
</dbReference>
<keyword evidence="1" id="KW-0805">Transcription regulation</keyword>
<dbReference type="PANTHER" id="PTHR43132:SF6">
    <property type="entry name" value="HTH-TYPE TRANSCRIPTIONAL REPRESSOR CZRA"/>
    <property type="match status" value="1"/>
</dbReference>
<dbReference type="InterPro" id="IPR051011">
    <property type="entry name" value="Metal_resp_trans_reg"/>
</dbReference>
<dbReference type="Proteomes" id="UP001597261">
    <property type="component" value="Unassembled WGS sequence"/>
</dbReference>
<keyword evidence="6" id="KW-1185">Reference proteome</keyword>
<dbReference type="InterPro" id="IPR001845">
    <property type="entry name" value="HTH_ArsR_DNA-bd_dom"/>
</dbReference>
<feature type="domain" description="HTH arsR-type" evidence="4">
    <location>
        <begin position="51"/>
        <end position="121"/>
    </location>
</feature>
<evidence type="ECO:0000256" key="2">
    <source>
        <dbReference type="ARBA" id="ARBA00023125"/>
    </source>
</evidence>
<sequence length="122" mass="12788">MTLIPAYFCVRAPLVLVDETLPPVLVYPLSPAPGRLERSRNGGPASCAAQLIGASRARLLALLDGPMTTTGIAAALDLAPSTAGRHLSVLREAGLPVSRREGTHVLHHRTRLGEALPAGTVR</sequence>
<dbReference type="Pfam" id="PF12840">
    <property type="entry name" value="HTH_20"/>
    <property type="match status" value="1"/>
</dbReference>
<dbReference type="InterPro" id="IPR011991">
    <property type="entry name" value="ArsR-like_HTH"/>
</dbReference>
<dbReference type="CDD" id="cd00090">
    <property type="entry name" value="HTH_ARSR"/>
    <property type="match status" value="1"/>
</dbReference>
<reference evidence="6" key="1">
    <citation type="journal article" date="2019" name="Int. J. Syst. Evol. Microbiol.">
        <title>The Global Catalogue of Microorganisms (GCM) 10K type strain sequencing project: providing services to taxonomists for standard genome sequencing and annotation.</title>
        <authorList>
            <consortium name="The Broad Institute Genomics Platform"/>
            <consortium name="The Broad Institute Genome Sequencing Center for Infectious Disease"/>
            <person name="Wu L."/>
            <person name="Ma J."/>
        </authorList>
    </citation>
    <scope>NUCLEOTIDE SEQUENCE [LARGE SCALE GENOMIC DNA]</scope>
    <source>
        <strain evidence="6">CGMCC 1.12470</strain>
    </source>
</reference>